<sequence length="490" mass="52972">MIVRRGALTDHYVEDERSVVMVDESVLGLSPVATAILEAVPEGVDVGLPAVTKHVVATFGPPAGTESAEALTEQQIWDLVAHRVLVVVEGDDHPAREASPHGTERRPGPVGDDPEGAVTALRDALRHLRSDDNGRWAAPDSLTPRGLVVAARQHHVVPYLAANLDRLDIPGQARSELEAAAGRQHAGAVMLAADLALAIETLREANVRALAFKGVTLAAQAYGDFRTRGTGDLDLLVAPQDLARAHLALTKSGWHPASGYPAPGPSWAWRHFGRTGNELTFLGTHSDIDLHWHLVPTRGTFPDFDTLWSRRAAAVVAGHPTPTLSPYDALAHSAGHAAKDGWRWLRSLLDVHHLASQPSTWSSVDRPLRGDQMLSLGLAVRMFGPTNSSPADLEKACVMLTNRVWDSVMRQQVATGEAHRAFRVAGPAFVHNLRGLVRTGAPIRETARLISRSVFPVWHTSEELSPHAVVAAPRALARRASEVAHRLRHL</sequence>
<dbReference type="InterPro" id="IPR039498">
    <property type="entry name" value="NTP_transf_5"/>
</dbReference>
<feature type="region of interest" description="Disordered" evidence="1">
    <location>
        <begin position="92"/>
        <end position="116"/>
    </location>
</feature>
<feature type="compositionally biased region" description="Basic and acidic residues" evidence="1">
    <location>
        <begin position="92"/>
        <end position="107"/>
    </location>
</feature>
<accession>A0ABR8N5L5</accession>
<evidence type="ECO:0000256" key="1">
    <source>
        <dbReference type="SAM" id="MobiDB-lite"/>
    </source>
</evidence>
<gene>
    <name evidence="2" type="ORF">IEZ26_02390</name>
</gene>
<keyword evidence="3" id="KW-1185">Reference proteome</keyword>
<evidence type="ECO:0000313" key="2">
    <source>
        <dbReference type="EMBL" id="MBD3923457.1"/>
    </source>
</evidence>
<dbReference type="RefSeq" id="WP_191193326.1">
    <property type="nucleotide sequence ID" value="NZ_JACXYZ010000001.1"/>
</dbReference>
<comment type="caution">
    <text evidence="2">The sequence shown here is derived from an EMBL/GenBank/DDBJ whole genome shotgun (WGS) entry which is preliminary data.</text>
</comment>
<dbReference type="Pfam" id="PF14907">
    <property type="entry name" value="NTP_transf_5"/>
    <property type="match status" value="1"/>
</dbReference>
<dbReference type="EMBL" id="JACXYZ010000001">
    <property type="protein sequence ID" value="MBD3923457.1"/>
    <property type="molecule type" value="Genomic_DNA"/>
</dbReference>
<dbReference type="Gene3D" id="3.30.460.40">
    <property type="match status" value="1"/>
</dbReference>
<organism evidence="2 3">
    <name type="scientific">Nocardioides cavernae</name>
    <dbReference type="NCBI Taxonomy" id="1921566"/>
    <lineage>
        <taxon>Bacteria</taxon>
        <taxon>Bacillati</taxon>
        <taxon>Actinomycetota</taxon>
        <taxon>Actinomycetes</taxon>
        <taxon>Propionibacteriales</taxon>
        <taxon>Nocardioidaceae</taxon>
        <taxon>Nocardioides</taxon>
    </lineage>
</organism>
<reference evidence="2 3" key="1">
    <citation type="submission" date="2020-09" db="EMBL/GenBank/DDBJ databases">
        <title>novel species in genus Nocardioides.</title>
        <authorList>
            <person name="Zhang G."/>
        </authorList>
    </citation>
    <scope>NUCLEOTIDE SEQUENCE [LARGE SCALE GENOMIC DNA]</scope>
    <source>
        <strain evidence="2 3">KCTC 39551</strain>
    </source>
</reference>
<evidence type="ECO:0000313" key="3">
    <source>
        <dbReference type="Proteomes" id="UP000618818"/>
    </source>
</evidence>
<dbReference type="Proteomes" id="UP000618818">
    <property type="component" value="Unassembled WGS sequence"/>
</dbReference>
<proteinExistence type="predicted"/>
<name>A0ABR8N5L5_9ACTN</name>
<protein>
    <submittedName>
        <fullName evidence="2">Nucleotidyltransferase family protein</fullName>
    </submittedName>
</protein>